<organism evidence="2 3">
    <name type="scientific">Massariosphaeria phaeospora</name>
    <dbReference type="NCBI Taxonomy" id="100035"/>
    <lineage>
        <taxon>Eukaryota</taxon>
        <taxon>Fungi</taxon>
        <taxon>Dikarya</taxon>
        <taxon>Ascomycota</taxon>
        <taxon>Pezizomycotina</taxon>
        <taxon>Dothideomycetes</taxon>
        <taxon>Pleosporomycetidae</taxon>
        <taxon>Pleosporales</taxon>
        <taxon>Pleosporales incertae sedis</taxon>
        <taxon>Massariosphaeria</taxon>
    </lineage>
</organism>
<evidence type="ECO:0000256" key="1">
    <source>
        <dbReference type="SAM" id="MobiDB-lite"/>
    </source>
</evidence>
<feature type="compositionally biased region" description="Low complexity" evidence="1">
    <location>
        <begin position="88"/>
        <end position="98"/>
    </location>
</feature>
<gene>
    <name evidence="2" type="ORF">BDV95DRAFT_583199</name>
</gene>
<proteinExistence type="predicted"/>
<dbReference type="EMBL" id="JAADJZ010000025">
    <property type="protein sequence ID" value="KAF2866921.1"/>
    <property type="molecule type" value="Genomic_DNA"/>
</dbReference>
<reference evidence="2 3" key="1">
    <citation type="submission" date="2020-01" db="EMBL/GenBank/DDBJ databases">
        <authorList>
            <consortium name="DOE Joint Genome Institute"/>
            <person name="Haridas S."/>
            <person name="Albert R."/>
            <person name="Binder M."/>
            <person name="Bloem J."/>
            <person name="Labutti K."/>
            <person name="Salamov A."/>
            <person name="Andreopoulos B."/>
            <person name="Baker S.E."/>
            <person name="Barry K."/>
            <person name="Bills G."/>
            <person name="Bluhm B.H."/>
            <person name="Cannon C."/>
            <person name="Castanera R."/>
            <person name="Culley D.E."/>
            <person name="Daum C."/>
            <person name="Ezra D."/>
            <person name="Gonzalez J.B."/>
            <person name="Henrissat B."/>
            <person name="Kuo A."/>
            <person name="Liang C."/>
            <person name="Lipzen A."/>
            <person name="Lutzoni F."/>
            <person name="Magnuson J."/>
            <person name="Mondo S."/>
            <person name="Nolan M."/>
            <person name="Ohm R."/>
            <person name="Pangilinan J."/>
            <person name="Park H.-J.H."/>
            <person name="Ramirez L."/>
            <person name="Alfaro M."/>
            <person name="Sun H."/>
            <person name="Tritt A."/>
            <person name="Yoshinaga Y."/>
            <person name="Zwiers L.-H.L."/>
            <person name="Turgeon B.G."/>
            <person name="Goodwin S.B."/>
            <person name="Spatafora J.W."/>
            <person name="Crous P.W."/>
            <person name="Grigoriev I.V."/>
        </authorList>
    </citation>
    <scope>NUCLEOTIDE SEQUENCE [LARGE SCALE GENOMIC DNA]</scope>
    <source>
        <strain evidence="2 3">CBS 611.86</strain>
    </source>
</reference>
<feature type="region of interest" description="Disordered" evidence="1">
    <location>
        <begin position="45"/>
        <end position="124"/>
    </location>
</feature>
<dbReference type="AlphaFoldDB" id="A0A7C8M3Y1"/>
<feature type="compositionally biased region" description="Polar residues" evidence="1">
    <location>
        <begin position="443"/>
        <end position="485"/>
    </location>
</feature>
<keyword evidence="3" id="KW-1185">Reference proteome</keyword>
<accession>A0A7C8M3Y1</accession>
<name>A0A7C8M3Y1_9PLEO</name>
<dbReference type="Proteomes" id="UP000481861">
    <property type="component" value="Unassembled WGS sequence"/>
</dbReference>
<evidence type="ECO:0000313" key="2">
    <source>
        <dbReference type="EMBL" id="KAF2866921.1"/>
    </source>
</evidence>
<feature type="region of interest" description="Disordered" evidence="1">
    <location>
        <begin position="415"/>
        <end position="492"/>
    </location>
</feature>
<feature type="region of interest" description="Disordered" evidence="1">
    <location>
        <begin position="1"/>
        <end position="23"/>
    </location>
</feature>
<protein>
    <submittedName>
        <fullName evidence="2">Uncharacterized protein</fullName>
    </submittedName>
</protein>
<feature type="compositionally biased region" description="Polar residues" evidence="1">
    <location>
        <begin position="415"/>
        <end position="426"/>
    </location>
</feature>
<feature type="region of interest" description="Disordered" evidence="1">
    <location>
        <begin position="596"/>
        <end position="672"/>
    </location>
</feature>
<dbReference type="OrthoDB" id="5404323at2759"/>
<comment type="caution">
    <text evidence="2">The sequence shown here is derived from an EMBL/GenBank/DDBJ whole genome shotgun (WGS) entry which is preliminary data.</text>
</comment>
<sequence length="672" mass="73327">MVLDMLTADAAAKHGRRCSPPRCPSPAQHVSFLAQMPLTFLNTVLRGQTPSPAPAVTSAEHPDSPAGPPSLAKPQHILMPAVSPPTSRPASPTSTVSTEGKPTKRPSRQKTIYNLAQPPPTATTRQKLHIRPKILLQLHQVIPSNRPKPVYEVIPFSLLAPRSTRRLVRAFGSKSRDKFGPHDLLVVKAEEYGNKDNEAKSDDERWGARDVVGIICPAKEEKGVALKTEVLMGDGSSWDVTNTPNGGYEFNFTDEHGLHLKSRWVPKAASGRRVSAMSGTSLASPISPPDERKFNFSTIGAQSRRHPVIATMGRANIEVLDAYAIPTATSPSTPSLSSTIPTPLTPSSIPELSYFMDKANERPPVKTDDSLRRFIVVSGIWVAFAENWSPAYSLSKDACPLPTFPPMVPHRTASMSMVDSPRSLSPSPALDENRRTIPKIFRTGTQMLQRNSSLSNTPTTPRSATNSPSSSPTVKTRSRRSNSTGAADLFSKTGSMRKRFGFGLGLESETLSETDEERQTNRSIELLRIKELAVPDPVAPPPAQIQIQIQTQTPTAPPPIQIIEPPSEHRSPSPASPDARALKTMSAYNPITTTGLWDSGVQDGGPGMSKRRPTSMVVVNEKLEKAKRKQEKSKGREKFSAGNSDKGTEVRRKSERFKRLFGGLFRREKGEA</sequence>
<evidence type="ECO:0000313" key="3">
    <source>
        <dbReference type="Proteomes" id="UP000481861"/>
    </source>
</evidence>